<dbReference type="GO" id="GO:0008311">
    <property type="term" value="F:double-stranded DNA 3'-5' DNA exonuclease activity"/>
    <property type="evidence" value="ECO:0007669"/>
    <property type="project" value="TreeGrafter"/>
</dbReference>
<dbReference type="InterPro" id="IPR020847">
    <property type="entry name" value="AP_endonuclease_F1_BS"/>
</dbReference>
<keyword evidence="2 6" id="KW-0479">Metal-binding</keyword>
<dbReference type="Pfam" id="PF03372">
    <property type="entry name" value="Exo_endo_phos"/>
    <property type="match status" value="1"/>
</dbReference>
<evidence type="ECO:0000256" key="5">
    <source>
        <dbReference type="PIRSR" id="PIRSR604808-1"/>
    </source>
</evidence>
<dbReference type="FunFam" id="3.60.10.10:FF:000026">
    <property type="entry name" value="Exodeoxyribonuclease III"/>
    <property type="match status" value="1"/>
</dbReference>
<dbReference type="CDD" id="cd10281">
    <property type="entry name" value="Nape_like_AP-endo"/>
    <property type="match status" value="1"/>
</dbReference>
<dbReference type="GO" id="GO:0003906">
    <property type="term" value="F:DNA-(apurinic or apyrimidinic site) endonuclease activity"/>
    <property type="evidence" value="ECO:0007669"/>
    <property type="project" value="TreeGrafter"/>
</dbReference>
<evidence type="ECO:0000259" key="8">
    <source>
        <dbReference type="Pfam" id="PF03372"/>
    </source>
</evidence>
<feature type="domain" description="Endonuclease/exonuclease/phosphatase" evidence="8">
    <location>
        <begin position="15"/>
        <end position="259"/>
    </location>
</feature>
<dbReference type="PATRIC" id="fig|454.4.peg.459"/>
<evidence type="ECO:0000256" key="6">
    <source>
        <dbReference type="PIRSR" id="PIRSR604808-2"/>
    </source>
</evidence>
<organism evidence="9 10">
    <name type="scientific">Legionella israelensis</name>
    <dbReference type="NCBI Taxonomy" id="454"/>
    <lineage>
        <taxon>Bacteria</taxon>
        <taxon>Pseudomonadati</taxon>
        <taxon>Pseudomonadota</taxon>
        <taxon>Gammaproteobacteria</taxon>
        <taxon>Legionellales</taxon>
        <taxon>Legionellaceae</taxon>
        <taxon>Legionella</taxon>
    </lineage>
</organism>
<proteinExistence type="inferred from homology"/>
<keyword evidence="3" id="KW-0378">Hydrolase</keyword>
<keyword evidence="6" id="KW-0464">Manganese</keyword>
<reference evidence="9 10" key="1">
    <citation type="submission" date="2015-11" db="EMBL/GenBank/DDBJ databases">
        <title>Genomic analysis of 38 Legionella species identifies large and diverse effector repertoires.</title>
        <authorList>
            <person name="Burstein D."/>
            <person name="Amaro F."/>
            <person name="Zusman T."/>
            <person name="Lifshitz Z."/>
            <person name="Cohen O."/>
            <person name="Gilbert J.A."/>
            <person name="Pupko T."/>
            <person name="Shuman H.A."/>
            <person name="Segal G."/>
        </authorList>
    </citation>
    <scope>NUCLEOTIDE SEQUENCE [LARGE SCALE GENOMIC DNA]</scope>
    <source>
        <strain evidence="9 10">Bercovier 4</strain>
    </source>
</reference>
<dbReference type="InterPro" id="IPR004808">
    <property type="entry name" value="AP_endonuc_1"/>
</dbReference>
<feature type="site" description="Important for catalytic activity" evidence="7">
    <location>
        <position position="233"/>
    </location>
</feature>
<evidence type="ECO:0000256" key="2">
    <source>
        <dbReference type="ARBA" id="ARBA00022723"/>
    </source>
</evidence>
<dbReference type="PROSITE" id="PS00726">
    <property type="entry name" value="AP_NUCLEASE_F1_1"/>
    <property type="match status" value="1"/>
</dbReference>
<feature type="binding site" evidence="6">
    <location>
        <position position="18"/>
    </location>
    <ligand>
        <name>Mg(2+)</name>
        <dbReference type="ChEBI" id="CHEBI:18420"/>
        <label>1</label>
    </ligand>
</feature>
<dbReference type="PANTHER" id="PTHR22748">
    <property type="entry name" value="AP ENDONUCLEASE"/>
    <property type="match status" value="1"/>
</dbReference>
<dbReference type="Proteomes" id="UP000054761">
    <property type="component" value="Unassembled WGS sequence"/>
</dbReference>
<feature type="binding site" evidence="6">
    <location>
        <position position="160"/>
    </location>
    <ligand>
        <name>Mg(2+)</name>
        <dbReference type="ChEBI" id="CHEBI:18420"/>
        <label>1</label>
    </ligand>
</feature>
<dbReference type="PROSITE" id="PS51435">
    <property type="entry name" value="AP_NUCLEASE_F1_4"/>
    <property type="match status" value="1"/>
</dbReference>
<accession>A0A0W0WIP6</accession>
<evidence type="ECO:0000256" key="3">
    <source>
        <dbReference type="ARBA" id="ARBA00022801"/>
    </source>
</evidence>
<comment type="cofactor">
    <cofactor evidence="6">
        <name>Mg(2+)</name>
        <dbReference type="ChEBI" id="CHEBI:18420"/>
    </cofactor>
    <cofactor evidence="6">
        <name>Mn(2+)</name>
        <dbReference type="ChEBI" id="CHEBI:29035"/>
    </cofactor>
    <text evidence="6">Probably binds two magnesium or manganese ions per subunit.</text>
</comment>
<dbReference type="PANTHER" id="PTHR22748:SF6">
    <property type="entry name" value="DNA-(APURINIC OR APYRIMIDINIC SITE) ENDONUCLEASE"/>
    <property type="match status" value="1"/>
</dbReference>
<feature type="active site" description="Proton acceptor" evidence="5">
    <location>
        <position position="259"/>
    </location>
</feature>
<dbReference type="GO" id="GO:0008081">
    <property type="term" value="F:phosphoric diester hydrolase activity"/>
    <property type="evidence" value="ECO:0007669"/>
    <property type="project" value="TreeGrafter"/>
</dbReference>
<evidence type="ECO:0000256" key="7">
    <source>
        <dbReference type="PIRSR" id="PIRSR604808-3"/>
    </source>
</evidence>
<evidence type="ECO:0000313" key="9">
    <source>
        <dbReference type="EMBL" id="KTD32115.1"/>
    </source>
</evidence>
<keyword evidence="4 6" id="KW-0460">Magnesium</keyword>
<dbReference type="AlphaFoldDB" id="A0A0W0WIP6"/>
<dbReference type="GO" id="GO:0006284">
    <property type="term" value="P:base-excision repair"/>
    <property type="evidence" value="ECO:0007669"/>
    <property type="project" value="TreeGrafter"/>
</dbReference>
<dbReference type="Gene3D" id="3.60.10.10">
    <property type="entry name" value="Endonuclease/exonuclease/phosphatase"/>
    <property type="match status" value="1"/>
</dbReference>
<feature type="site" description="Transition state stabilizer" evidence="7">
    <location>
        <position position="162"/>
    </location>
</feature>
<evidence type="ECO:0000256" key="4">
    <source>
        <dbReference type="ARBA" id="ARBA00022842"/>
    </source>
</evidence>
<dbReference type="NCBIfam" id="TIGR00633">
    <property type="entry name" value="xth"/>
    <property type="match status" value="1"/>
</dbReference>
<feature type="site" description="Interaction with DNA substrate" evidence="7">
    <location>
        <position position="259"/>
    </location>
</feature>
<dbReference type="InterPro" id="IPR005135">
    <property type="entry name" value="Endo/exonuclease/phosphatase"/>
</dbReference>
<dbReference type="InterPro" id="IPR036691">
    <property type="entry name" value="Endo/exonu/phosph_ase_sf"/>
</dbReference>
<comment type="similarity">
    <text evidence="1">Belongs to the DNA repair enzymes AP/ExoA family.</text>
</comment>
<comment type="caution">
    <text evidence="9">The sequence shown here is derived from an EMBL/GenBank/DDBJ whole genome shotgun (WGS) entry which is preliminary data.</text>
</comment>
<evidence type="ECO:0000313" key="10">
    <source>
        <dbReference type="Proteomes" id="UP000054761"/>
    </source>
</evidence>
<feature type="binding site" evidence="6">
    <location>
        <position position="258"/>
    </location>
    <ligand>
        <name>Mg(2+)</name>
        <dbReference type="ChEBI" id="CHEBI:18420"/>
        <label>1</label>
    </ligand>
</feature>
<feature type="active site" description="Proton donor/acceptor" evidence="5">
    <location>
        <position position="160"/>
    </location>
</feature>
<dbReference type="SUPFAM" id="SSF56219">
    <property type="entry name" value="DNase I-like"/>
    <property type="match status" value="1"/>
</dbReference>
<dbReference type="STRING" id="454.Lisr_0438"/>
<dbReference type="EMBL" id="LNYH01000014">
    <property type="protein sequence ID" value="KTD32115.1"/>
    <property type="molecule type" value="Genomic_DNA"/>
</dbReference>
<feature type="active site" evidence="5">
    <location>
        <position position="120"/>
    </location>
</feature>
<protein>
    <recommendedName>
        <fullName evidence="8">Endonuclease/exonuclease/phosphatase domain-containing protein</fullName>
    </recommendedName>
</protein>
<dbReference type="GO" id="GO:0003677">
    <property type="term" value="F:DNA binding"/>
    <property type="evidence" value="ECO:0007669"/>
    <property type="project" value="InterPro"/>
</dbReference>
<keyword evidence="10" id="KW-1185">Reference proteome</keyword>
<dbReference type="GO" id="GO:0046872">
    <property type="term" value="F:metal ion binding"/>
    <property type="evidence" value="ECO:0007669"/>
    <property type="project" value="UniProtKB-KW"/>
</dbReference>
<feature type="binding site" evidence="6">
    <location>
        <position position="162"/>
    </location>
    <ligand>
        <name>Mg(2+)</name>
        <dbReference type="ChEBI" id="CHEBI:18420"/>
        <label>1</label>
    </ligand>
</feature>
<feature type="binding site" evidence="6">
    <location>
        <position position="46"/>
    </location>
    <ligand>
        <name>Mg(2+)</name>
        <dbReference type="ChEBI" id="CHEBI:18420"/>
        <label>1</label>
    </ligand>
</feature>
<dbReference type="NCBIfam" id="TIGR00195">
    <property type="entry name" value="exoDNase_III"/>
    <property type="match status" value="1"/>
</dbReference>
<evidence type="ECO:0000256" key="1">
    <source>
        <dbReference type="ARBA" id="ARBA00007092"/>
    </source>
</evidence>
<sequence length="272" mass="31761">MSKVKILLAIFVKVISFNVNGIRSAARKGFYDWLAGQEADFVCLQETKVQEEQLVPEELYYPRNLFCEYFPAQKKGYSGVALYARKKPLNIVKGLGFDSCDEEGRYLQFDYQRFSIISLYLPSGTSGEHRQEVKFDFLDRFAQHLIELKKEGRELILCGDYNIAHKKMDLKNWQANQKNSGFLPEERVWLDQLFGPLGFVDAFRVVNQETDQYTWWTYRSPQAWKNNVGWRIDYQVITPGLKDSVIAAKIHREIRMSDHAPLSIEYKGDWCV</sequence>
<gene>
    <name evidence="9" type="ORF">Lisr_0438</name>
</gene>
<feature type="binding site" evidence="6">
    <location>
        <position position="259"/>
    </location>
    <ligand>
        <name>Mg(2+)</name>
        <dbReference type="ChEBI" id="CHEBI:18420"/>
        <label>1</label>
    </ligand>
</feature>
<name>A0A0W0WIP6_9GAMM</name>